<dbReference type="InterPro" id="IPR000182">
    <property type="entry name" value="GNAT_dom"/>
</dbReference>
<dbReference type="Pfam" id="PF00583">
    <property type="entry name" value="Acetyltransf_1"/>
    <property type="match status" value="1"/>
</dbReference>
<dbReference type="Gene3D" id="3.40.630.30">
    <property type="match status" value="1"/>
</dbReference>
<dbReference type="OrthoDB" id="9802340at2"/>
<keyword evidence="1 4" id="KW-0808">Transferase</keyword>
<dbReference type="EMBL" id="VCKX01000047">
    <property type="protein sequence ID" value="TMR34257.1"/>
    <property type="molecule type" value="Genomic_DNA"/>
</dbReference>
<evidence type="ECO:0000256" key="1">
    <source>
        <dbReference type="ARBA" id="ARBA00022679"/>
    </source>
</evidence>
<organism evidence="4 5">
    <name type="scientific">Nonomuraea zeae</name>
    <dbReference type="NCBI Taxonomy" id="1642303"/>
    <lineage>
        <taxon>Bacteria</taxon>
        <taxon>Bacillati</taxon>
        <taxon>Actinomycetota</taxon>
        <taxon>Actinomycetes</taxon>
        <taxon>Streptosporangiales</taxon>
        <taxon>Streptosporangiaceae</taxon>
        <taxon>Nonomuraea</taxon>
    </lineage>
</organism>
<reference evidence="4 5" key="1">
    <citation type="submission" date="2019-05" db="EMBL/GenBank/DDBJ databases">
        <title>Draft genome sequence of Nonomuraea zeae DSM 100528.</title>
        <authorList>
            <person name="Saricaoglu S."/>
            <person name="Isik K."/>
        </authorList>
    </citation>
    <scope>NUCLEOTIDE SEQUENCE [LARGE SCALE GENOMIC DNA]</scope>
    <source>
        <strain evidence="4 5">DSM 100528</strain>
    </source>
</reference>
<accession>A0A5S4GMX1</accession>
<dbReference type="PANTHER" id="PTHR43877:SF2">
    <property type="entry name" value="AMINOALKYLPHOSPHONATE N-ACETYLTRANSFERASE-RELATED"/>
    <property type="match status" value="1"/>
</dbReference>
<dbReference type="PROSITE" id="PS51186">
    <property type="entry name" value="GNAT"/>
    <property type="match status" value="1"/>
</dbReference>
<dbReference type="EC" id="2.3.1.-" evidence="4"/>
<name>A0A5S4GMX1_9ACTN</name>
<evidence type="ECO:0000313" key="4">
    <source>
        <dbReference type="EMBL" id="TMR34257.1"/>
    </source>
</evidence>
<dbReference type="SUPFAM" id="SSF55729">
    <property type="entry name" value="Acyl-CoA N-acyltransferases (Nat)"/>
    <property type="match status" value="1"/>
</dbReference>
<keyword evidence="2 4" id="KW-0012">Acyltransferase</keyword>
<dbReference type="CDD" id="cd04301">
    <property type="entry name" value="NAT_SF"/>
    <property type="match status" value="1"/>
</dbReference>
<dbReference type="Proteomes" id="UP000306628">
    <property type="component" value="Unassembled WGS sequence"/>
</dbReference>
<dbReference type="AlphaFoldDB" id="A0A5S4GMX1"/>
<evidence type="ECO:0000259" key="3">
    <source>
        <dbReference type="PROSITE" id="PS51186"/>
    </source>
</evidence>
<sequence>MTHRPAIRPFAAADTERVVELWHACGLIRPWNDPRKDIERKLKVQPELFLVANEAGDPPADDVVGTAMAGYDGHRGWIYYLAVDPACQGRGYGRALLAAVESRLISLGCPKLNFQIRKDNGSVIAFYEALGFDEDDCFSFGKRLIPDPWPASQ</sequence>
<dbReference type="GO" id="GO:0016747">
    <property type="term" value="F:acyltransferase activity, transferring groups other than amino-acyl groups"/>
    <property type="evidence" value="ECO:0007669"/>
    <property type="project" value="InterPro"/>
</dbReference>
<keyword evidence="5" id="KW-1185">Reference proteome</keyword>
<dbReference type="NCBIfam" id="NF002959">
    <property type="entry name" value="PRK03624.1"/>
    <property type="match status" value="1"/>
</dbReference>
<comment type="caution">
    <text evidence="4">The sequence shown here is derived from an EMBL/GenBank/DDBJ whole genome shotgun (WGS) entry which is preliminary data.</text>
</comment>
<dbReference type="PANTHER" id="PTHR43877">
    <property type="entry name" value="AMINOALKYLPHOSPHONATE N-ACETYLTRANSFERASE-RELATED-RELATED"/>
    <property type="match status" value="1"/>
</dbReference>
<dbReference type="InterPro" id="IPR016181">
    <property type="entry name" value="Acyl_CoA_acyltransferase"/>
</dbReference>
<evidence type="ECO:0000313" key="5">
    <source>
        <dbReference type="Proteomes" id="UP000306628"/>
    </source>
</evidence>
<proteinExistence type="predicted"/>
<evidence type="ECO:0000256" key="2">
    <source>
        <dbReference type="ARBA" id="ARBA00023315"/>
    </source>
</evidence>
<dbReference type="InterPro" id="IPR050832">
    <property type="entry name" value="Bact_Acetyltransf"/>
</dbReference>
<protein>
    <submittedName>
        <fullName evidence="4">GNAT family acetyltransferase</fullName>
        <ecNumber evidence="4">2.3.1.-</ecNumber>
    </submittedName>
</protein>
<dbReference type="RefSeq" id="WP_138690804.1">
    <property type="nucleotide sequence ID" value="NZ_JBHSAZ010000026.1"/>
</dbReference>
<gene>
    <name evidence="4" type="ORF">ETD85_17615</name>
</gene>
<feature type="domain" description="N-acetyltransferase" evidence="3">
    <location>
        <begin position="5"/>
        <end position="153"/>
    </location>
</feature>